<reference evidence="2 3" key="1">
    <citation type="submission" date="2015-09" db="EMBL/GenBank/DDBJ databases">
        <title>Sorangium comparison.</title>
        <authorList>
            <person name="Zaburannyi N."/>
            <person name="Bunk B."/>
            <person name="Overmann J."/>
            <person name="Mueller R."/>
        </authorList>
    </citation>
    <scope>NUCLEOTIDE SEQUENCE [LARGE SCALE GENOMIC DNA]</scope>
    <source>
        <strain evidence="2 3">So ce26</strain>
    </source>
</reference>
<dbReference type="RefSeq" id="WP_104977263.1">
    <property type="nucleotide sequence ID" value="NZ_CP012673.1"/>
</dbReference>
<protein>
    <submittedName>
        <fullName evidence="2">Uncharacterized protein</fullName>
    </submittedName>
</protein>
<dbReference type="Proteomes" id="UP000238348">
    <property type="component" value="Chromosome"/>
</dbReference>
<accession>A0A2L0EJ00</accession>
<dbReference type="OrthoDB" id="5506105at2"/>
<evidence type="ECO:0000313" key="3">
    <source>
        <dbReference type="Proteomes" id="UP000238348"/>
    </source>
</evidence>
<feature type="region of interest" description="Disordered" evidence="1">
    <location>
        <begin position="228"/>
        <end position="285"/>
    </location>
</feature>
<organism evidence="2 3">
    <name type="scientific">Sorangium cellulosum</name>
    <name type="common">Polyangium cellulosum</name>
    <dbReference type="NCBI Taxonomy" id="56"/>
    <lineage>
        <taxon>Bacteria</taxon>
        <taxon>Pseudomonadati</taxon>
        <taxon>Myxococcota</taxon>
        <taxon>Polyangia</taxon>
        <taxon>Polyangiales</taxon>
        <taxon>Polyangiaceae</taxon>
        <taxon>Sorangium</taxon>
    </lineage>
</organism>
<dbReference type="EMBL" id="CP012673">
    <property type="protein sequence ID" value="AUX39272.1"/>
    <property type="molecule type" value="Genomic_DNA"/>
</dbReference>
<sequence length="285" mass="31151">MPSRLVLERQKRASAVIAAGEAHADPIAAEIDALLSPYLHKGEQMPDVSLLMQLAMRAVADASDRMVTADEAHFVELSDDASPREGRDEAAHELYDELSDLRDWLTGIYDAAALERLGFAHAPPRDPAQLERFTREVVRALSAKELPEPHRKGVRWDPDGTVLRIERLHDALLSHFMDVAREAREAEATRLARHAAISAHDERFSRATAFLAGIFRLAGHADLAHRVRPPTRRHGHVEADAPPGEPGKAADPEPRSAALGEPDGAVAADGEPARPLHAQHRHGAT</sequence>
<gene>
    <name evidence="2" type="ORF">SOCE26_006560</name>
</gene>
<evidence type="ECO:0000256" key="1">
    <source>
        <dbReference type="SAM" id="MobiDB-lite"/>
    </source>
</evidence>
<evidence type="ECO:0000313" key="2">
    <source>
        <dbReference type="EMBL" id="AUX39272.1"/>
    </source>
</evidence>
<proteinExistence type="predicted"/>
<dbReference type="AlphaFoldDB" id="A0A2L0EJ00"/>
<name>A0A2L0EJ00_SORCE</name>